<dbReference type="EMBL" id="FLQY01000401">
    <property type="protein sequence ID" value="SBT11221.1"/>
    <property type="molecule type" value="Genomic_DNA"/>
</dbReference>
<name>A0A1A8Y2M7_9RHOO</name>
<evidence type="ECO:0008006" key="4">
    <source>
        <dbReference type="Google" id="ProtNLM"/>
    </source>
</evidence>
<reference evidence="2 3" key="1">
    <citation type="submission" date="2016-06" db="EMBL/GenBank/DDBJ databases">
        <authorList>
            <person name="Kjaerup R.B."/>
            <person name="Dalgaard T.S."/>
            <person name="Juul-Madsen H.R."/>
        </authorList>
    </citation>
    <scope>NUCLEOTIDE SEQUENCE [LARGE SCALE GENOMIC DNA]</scope>
    <source>
        <strain evidence="2">2</strain>
    </source>
</reference>
<evidence type="ECO:0000313" key="2">
    <source>
        <dbReference type="EMBL" id="SBT11221.1"/>
    </source>
</evidence>
<feature type="signal peptide" evidence="1">
    <location>
        <begin position="1"/>
        <end position="21"/>
    </location>
</feature>
<proteinExistence type="predicted"/>
<accession>A0A1A8Y2M7</accession>
<organism evidence="2 3">
    <name type="scientific">Candidatus Propionivibrio aalborgensis</name>
    <dbReference type="NCBI Taxonomy" id="1860101"/>
    <lineage>
        <taxon>Bacteria</taxon>
        <taxon>Pseudomonadati</taxon>
        <taxon>Pseudomonadota</taxon>
        <taxon>Betaproteobacteria</taxon>
        <taxon>Rhodocyclales</taxon>
        <taxon>Rhodocyclaceae</taxon>
        <taxon>Propionivibrio</taxon>
    </lineage>
</organism>
<dbReference type="Proteomes" id="UP000199600">
    <property type="component" value="Unassembled WGS sequence"/>
</dbReference>
<evidence type="ECO:0000313" key="3">
    <source>
        <dbReference type="Proteomes" id="UP000199600"/>
    </source>
</evidence>
<dbReference type="AlphaFoldDB" id="A0A1A8Y2M7"/>
<dbReference type="RefSeq" id="WP_186412760.1">
    <property type="nucleotide sequence ID" value="NZ_FLQY01000401.1"/>
</dbReference>
<keyword evidence="1" id="KW-0732">Signal</keyword>
<evidence type="ECO:0000256" key="1">
    <source>
        <dbReference type="SAM" id="SignalP"/>
    </source>
</evidence>
<feature type="chain" id="PRO_5008381954" description="Lipoprotein" evidence="1">
    <location>
        <begin position="22"/>
        <end position="192"/>
    </location>
</feature>
<keyword evidence="3" id="KW-1185">Reference proteome</keyword>
<gene>
    <name evidence="2" type="ORF">PROAA_950011</name>
</gene>
<sequence>MRFLFRFILAALLLCSLTAGAEERVTVCFNYGCFTRAEVIYDEGQLRNLAALLAGAHDAAQEREAISVAIGRMLGWAGQQTPISADRGGNYADDAVHGKMDCIDHSTTTTRLLRLMEKREWLRYHRVLDRVLRRRFLIFEHYSAQIEEIAPMEADDESGRYVVDTWFFDNGHPAVVLPVAKWQAGETPYVGE</sequence>
<protein>
    <recommendedName>
        <fullName evidence="4">Lipoprotein</fullName>
    </recommendedName>
</protein>